<gene>
    <name evidence="1" type="ORF">GJD93_07165</name>
</gene>
<proteinExistence type="predicted"/>
<accession>A0AAP9GUH9</accession>
<evidence type="ECO:0000313" key="2">
    <source>
        <dbReference type="Proteomes" id="UP000405075"/>
    </source>
</evidence>
<organism evidence="1 2">
    <name type="scientific">Acinetobacter towneri</name>
    <dbReference type="NCBI Taxonomy" id="202956"/>
    <lineage>
        <taxon>Bacteria</taxon>
        <taxon>Pseudomonadati</taxon>
        <taxon>Pseudomonadota</taxon>
        <taxon>Gammaproteobacteria</taxon>
        <taxon>Moraxellales</taxon>
        <taxon>Moraxellaceae</taxon>
        <taxon>Acinetobacter</taxon>
    </lineage>
</organism>
<dbReference type="EMBL" id="CP046045">
    <property type="protein sequence ID" value="QGM27471.1"/>
    <property type="molecule type" value="Genomic_DNA"/>
</dbReference>
<protein>
    <recommendedName>
        <fullName evidence="3">DUF403 domain-containing protein</fullName>
    </recommendedName>
</protein>
<dbReference type="RefSeq" id="WP_154320684.1">
    <property type="nucleotide sequence ID" value="NZ_CP046045.1"/>
</dbReference>
<reference evidence="2" key="1">
    <citation type="submission" date="2019-11" db="EMBL/GenBank/DDBJ databases">
        <title>Escherichia coli 1916D6.</title>
        <authorList>
            <person name="Yao H."/>
            <person name="Du X."/>
            <person name="Yu R."/>
            <person name="Li A."/>
        </authorList>
    </citation>
    <scope>NUCLEOTIDE SEQUENCE [LARGE SCALE GENOMIC DNA]</scope>
    <source>
        <strain evidence="2">19110F47</strain>
    </source>
</reference>
<sequence length="199" mass="23008">MNLSSSDAREIFWLARYLTRIQYLCQQFPFKQNAAALSYAHAFCLPAFDAASLNELILNEEQPASFAMQFQQSSVKIHNLADVLSPQAYTELIRLIRNARDNAAYICDVVQDCHDVLEAEPQNIFLFFQLGQKLEELDRQIRLKQSKDMTVAQVEIIVQLLKDLGWLSLAEAWQQLKQQPDSMNFYHFSDHIQHLLSVD</sequence>
<evidence type="ECO:0008006" key="3">
    <source>
        <dbReference type="Google" id="ProtNLM"/>
    </source>
</evidence>
<dbReference type="Proteomes" id="UP000405075">
    <property type="component" value="Chromosome"/>
</dbReference>
<evidence type="ECO:0000313" key="1">
    <source>
        <dbReference type="EMBL" id="QGM27471.1"/>
    </source>
</evidence>
<name>A0AAP9GUH9_9GAMM</name>
<dbReference type="AlphaFoldDB" id="A0AAP9GUH9"/>